<dbReference type="InterPro" id="IPR017896">
    <property type="entry name" value="4Fe4S_Fe-S-bd"/>
</dbReference>
<dbReference type="InterPro" id="IPR050572">
    <property type="entry name" value="Fe-S_Ferredoxin"/>
</dbReference>
<evidence type="ECO:0000256" key="6">
    <source>
        <dbReference type="ARBA" id="ARBA00023004"/>
    </source>
</evidence>
<feature type="domain" description="4Fe-4S ferredoxin-type" evidence="9">
    <location>
        <begin position="49"/>
        <end position="79"/>
    </location>
</feature>
<dbReference type="Pfam" id="PF13187">
    <property type="entry name" value="Fer4_9"/>
    <property type="match status" value="1"/>
</dbReference>
<accession>A0A1G1L2E4</accession>
<sequence length="105" mass="11733">MEPSSQDESQGSKRPKPRGRVTIRYEWCKKCRICIVFCPTGVFTSDEFGAPIISHPEKCINCGLCVLRCPDFAIKLEALDEGKGSETRKQQGEKDSGVDQPKEIN</sequence>
<keyword evidence="6" id="KW-0408">Iron</keyword>
<keyword evidence="7" id="KW-0411">Iron-sulfur</keyword>
<evidence type="ECO:0000256" key="7">
    <source>
        <dbReference type="ARBA" id="ARBA00023014"/>
    </source>
</evidence>
<dbReference type="GO" id="GO:0051539">
    <property type="term" value="F:4 iron, 4 sulfur cluster binding"/>
    <property type="evidence" value="ECO:0007669"/>
    <property type="project" value="UniProtKB-KW"/>
</dbReference>
<dbReference type="PROSITE" id="PS00198">
    <property type="entry name" value="4FE4S_FER_1"/>
    <property type="match status" value="1"/>
</dbReference>
<comment type="caution">
    <text evidence="10">The sequence shown here is derived from an EMBL/GenBank/DDBJ whole genome shotgun (WGS) entry which is preliminary data.</text>
</comment>
<organism evidence="10 11">
    <name type="scientific">Candidatus Danuiimicrobium aquiferis</name>
    <dbReference type="NCBI Taxonomy" id="1801832"/>
    <lineage>
        <taxon>Bacteria</taxon>
        <taxon>Pseudomonadati</taxon>
        <taxon>Candidatus Omnitrophota</taxon>
        <taxon>Candidatus Danuiimicrobium</taxon>
    </lineage>
</organism>
<gene>
    <name evidence="10" type="ORF">A3G33_05955</name>
</gene>
<dbReference type="PROSITE" id="PS51379">
    <property type="entry name" value="4FE4S_FER_2"/>
    <property type="match status" value="2"/>
</dbReference>
<evidence type="ECO:0000256" key="2">
    <source>
        <dbReference type="ARBA" id="ARBA00022485"/>
    </source>
</evidence>
<evidence type="ECO:0000256" key="4">
    <source>
        <dbReference type="ARBA" id="ARBA00022737"/>
    </source>
</evidence>
<feature type="domain" description="4Fe-4S ferredoxin-type" evidence="9">
    <location>
        <begin position="19"/>
        <end position="48"/>
    </location>
</feature>
<protein>
    <recommendedName>
        <fullName evidence="9">4Fe-4S ferredoxin-type domain-containing protein</fullName>
    </recommendedName>
</protein>
<dbReference type="GO" id="GO:0046872">
    <property type="term" value="F:metal ion binding"/>
    <property type="evidence" value="ECO:0007669"/>
    <property type="project" value="UniProtKB-KW"/>
</dbReference>
<keyword evidence="2" id="KW-0004">4Fe-4S</keyword>
<evidence type="ECO:0000256" key="3">
    <source>
        <dbReference type="ARBA" id="ARBA00022723"/>
    </source>
</evidence>
<keyword evidence="4" id="KW-0677">Repeat</keyword>
<evidence type="ECO:0000256" key="8">
    <source>
        <dbReference type="SAM" id="MobiDB-lite"/>
    </source>
</evidence>
<dbReference type="Proteomes" id="UP000178187">
    <property type="component" value="Unassembled WGS sequence"/>
</dbReference>
<evidence type="ECO:0000256" key="1">
    <source>
        <dbReference type="ARBA" id="ARBA00022448"/>
    </source>
</evidence>
<keyword evidence="5" id="KW-0249">Electron transport</keyword>
<keyword evidence="3" id="KW-0479">Metal-binding</keyword>
<feature type="region of interest" description="Disordered" evidence="8">
    <location>
        <begin position="80"/>
        <end position="105"/>
    </location>
</feature>
<evidence type="ECO:0000313" key="10">
    <source>
        <dbReference type="EMBL" id="OGW99332.1"/>
    </source>
</evidence>
<dbReference type="AlphaFoldDB" id="A0A1G1L2E4"/>
<evidence type="ECO:0000313" key="11">
    <source>
        <dbReference type="Proteomes" id="UP000178187"/>
    </source>
</evidence>
<dbReference type="PANTHER" id="PTHR43687:SF6">
    <property type="entry name" value="L-ASPARTATE SEMIALDEHYDE SULFURTRANSFERASE IRON-SULFUR SUBUNIT"/>
    <property type="match status" value="1"/>
</dbReference>
<dbReference type="SUPFAM" id="SSF54862">
    <property type="entry name" value="4Fe-4S ferredoxins"/>
    <property type="match status" value="1"/>
</dbReference>
<evidence type="ECO:0000259" key="9">
    <source>
        <dbReference type="PROSITE" id="PS51379"/>
    </source>
</evidence>
<proteinExistence type="predicted"/>
<dbReference type="PANTHER" id="PTHR43687">
    <property type="entry name" value="ADENYLYLSULFATE REDUCTASE, BETA SUBUNIT"/>
    <property type="match status" value="1"/>
</dbReference>
<keyword evidence="1" id="KW-0813">Transport</keyword>
<dbReference type="EMBL" id="MHFR01000009">
    <property type="protein sequence ID" value="OGW99332.1"/>
    <property type="molecule type" value="Genomic_DNA"/>
</dbReference>
<reference evidence="10 11" key="1">
    <citation type="journal article" date="2016" name="Nat. Commun.">
        <title>Thousands of microbial genomes shed light on interconnected biogeochemical processes in an aquifer system.</title>
        <authorList>
            <person name="Anantharaman K."/>
            <person name="Brown C.T."/>
            <person name="Hug L.A."/>
            <person name="Sharon I."/>
            <person name="Castelle C.J."/>
            <person name="Probst A.J."/>
            <person name="Thomas B.C."/>
            <person name="Singh A."/>
            <person name="Wilkins M.J."/>
            <person name="Karaoz U."/>
            <person name="Brodie E.L."/>
            <person name="Williams K.H."/>
            <person name="Hubbard S.S."/>
            <person name="Banfield J.F."/>
        </authorList>
    </citation>
    <scope>NUCLEOTIDE SEQUENCE [LARGE SCALE GENOMIC DNA]</scope>
</reference>
<dbReference type="Gene3D" id="3.30.70.20">
    <property type="match status" value="1"/>
</dbReference>
<dbReference type="InterPro" id="IPR017900">
    <property type="entry name" value="4Fe4S_Fe_S_CS"/>
</dbReference>
<name>A0A1G1L2E4_9BACT</name>
<evidence type="ECO:0000256" key="5">
    <source>
        <dbReference type="ARBA" id="ARBA00022982"/>
    </source>
</evidence>